<dbReference type="EMBL" id="JAWDGP010005035">
    <property type="protein sequence ID" value="KAK3760250.1"/>
    <property type="molecule type" value="Genomic_DNA"/>
</dbReference>
<gene>
    <name evidence="1" type="ORF">RRG08_021051</name>
</gene>
<name>A0AAE0Z050_9GAST</name>
<evidence type="ECO:0000313" key="2">
    <source>
        <dbReference type="Proteomes" id="UP001283361"/>
    </source>
</evidence>
<accession>A0AAE0Z050</accession>
<protein>
    <submittedName>
        <fullName evidence="1">Uncharacterized protein</fullName>
    </submittedName>
</protein>
<reference evidence="1" key="1">
    <citation type="journal article" date="2023" name="G3 (Bethesda)">
        <title>A reference genome for the long-term kleptoplast-retaining sea slug Elysia crispata morphotype clarki.</title>
        <authorList>
            <person name="Eastman K.E."/>
            <person name="Pendleton A.L."/>
            <person name="Shaikh M.A."/>
            <person name="Suttiyut T."/>
            <person name="Ogas R."/>
            <person name="Tomko P."/>
            <person name="Gavelis G."/>
            <person name="Widhalm J.R."/>
            <person name="Wisecaver J.H."/>
        </authorList>
    </citation>
    <scope>NUCLEOTIDE SEQUENCE</scope>
    <source>
        <strain evidence="1">ECLA1</strain>
    </source>
</reference>
<dbReference type="Proteomes" id="UP001283361">
    <property type="component" value="Unassembled WGS sequence"/>
</dbReference>
<evidence type="ECO:0000313" key="1">
    <source>
        <dbReference type="EMBL" id="KAK3760250.1"/>
    </source>
</evidence>
<sequence length="150" mass="16626">MAGQCRCGPSDLSAPRGIYTELRDFHKLCGMDNRKRVIESHFLSTLSSSTSNIVLICIDRGCLCSVEPTWHMLALLLTSRLMCQSLPLQDYHYKQTPVSTSTRLRLAAPLLAAIFDAKSRYDDAKSRFTSNPSMLCHLEAVSAASRDGDV</sequence>
<proteinExistence type="predicted"/>
<organism evidence="1 2">
    <name type="scientific">Elysia crispata</name>
    <name type="common">lettuce slug</name>
    <dbReference type="NCBI Taxonomy" id="231223"/>
    <lineage>
        <taxon>Eukaryota</taxon>
        <taxon>Metazoa</taxon>
        <taxon>Spiralia</taxon>
        <taxon>Lophotrochozoa</taxon>
        <taxon>Mollusca</taxon>
        <taxon>Gastropoda</taxon>
        <taxon>Heterobranchia</taxon>
        <taxon>Euthyneura</taxon>
        <taxon>Panpulmonata</taxon>
        <taxon>Sacoglossa</taxon>
        <taxon>Placobranchoidea</taxon>
        <taxon>Plakobranchidae</taxon>
        <taxon>Elysia</taxon>
    </lineage>
</organism>
<dbReference type="AlphaFoldDB" id="A0AAE0Z050"/>
<comment type="caution">
    <text evidence="1">The sequence shown here is derived from an EMBL/GenBank/DDBJ whole genome shotgun (WGS) entry which is preliminary data.</text>
</comment>
<keyword evidence="2" id="KW-1185">Reference proteome</keyword>